<dbReference type="PANTHER" id="PTHR30627">
    <property type="entry name" value="PEPTIDOGLYCAN D,D-TRANSPEPTIDASE"/>
    <property type="match status" value="1"/>
</dbReference>
<dbReference type="Proteomes" id="UP000030002">
    <property type="component" value="Unassembled WGS sequence"/>
</dbReference>
<dbReference type="InterPro" id="IPR054120">
    <property type="entry name" value="PBPA_dimer"/>
</dbReference>
<dbReference type="Pfam" id="PF00905">
    <property type="entry name" value="Transpeptidase"/>
    <property type="match status" value="1"/>
</dbReference>
<accession>A0A0A0IY32</accession>
<dbReference type="AlphaFoldDB" id="A0A0A0IY32"/>
<dbReference type="GO" id="GO:0051301">
    <property type="term" value="P:cell division"/>
    <property type="evidence" value="ECO:0007669"/>
    <property type="project" value="UniProtKB-KW"/>
</dbReference>
<dbReference type="Pfam" id="PF21922">
    <property type="entry name" value="PBP_dimer_2"/>
    <property type="match status" value="1"/>
</dbReference>
<reference evidence="3 4" key="1">
    <citation type="submission" date="2013-08" db="EMBL/GenBank/DDBJ databases">
        <title>The genome sequence of Knoellia sinensis.</title>
        <authorList>
            <person name="Zhu W."/>
            <person name="Wang G."/>
        </authorList>
    </citation>
    <scope>NUCLEOTIDE SEQUENCE [LARGE SCALE GENOMIC DNA]</scope>
    <source>
        <strain evidence="3 4">KCTC 19936</strain>
    </source>
</reference>
<dbReference type="SUPFAM" id="SSF56519">
    <property type="entry name" value="Penicillin binding protein dimerisation domain"/>
    <property type="match status" value="1"/>
</dbReference>
<dbReference type="SUPFAM" id="SSF56601">
    <property type="entry name" value="beta-lactamase/transpeptidase-like"/>
    <property type="match status" value="1"/>
</dbReference>
<dbReference type="EMBL" id="AVPJ01000023">
    <property type="protein sequence ID" value="KGN30075.1"/>
    <property type="molecule type" value="Genomic_DNA"/>
</dbReference>
<dbReference type="InterPro" id="IPR050515">
    <property type="entry name" value="Beta-lactam/transpept"/>
</dbReference>
<evidence type="ECO:0000313" key="3">
    <source>
        <dbReference type="EMBL" id="KGN30075.1"/>
    </source>
</evidence>
<dbReference type="GO" id="GO:0008658">
    <property type="term" value="F:penicillin binding"/>
    <property type="evidence" value="ECO:0007669"/>
    <property type="project" value="InterPro"/>
</dbReference>
<dbReference type="GO" id="GO:0005886">
    <property type="term" value="C:plasma membrane"/>
    <property type="evidence" value="ECO:0007669"/>
    <property type="project" value="TreeGrafter"/>
</dbReference>
<dbReference type="InterPro" id="IPR036138">
    <property type="entry name" value="PBP_dimer_sf"/>
</dbReference>
<protein>
    <submittedName>
        <fullName evidence="3">Cell division protein FtsI</fullName>
    </submittedName>
</protein>
<dbReference type="STRING" id="1385520.N802_09935"/>
<keyword evidence="4" id="KW-1185">Reference proteome</keyword>
<evidence type="ECO:0000313" key="4">
    <source>
        <dbReference type="Proteomes" id="UP000030002"/>
    </source>
</evidence>
<dbReference type="InterPro" id="IPR001460">
    <property type="entry name" value="PCN-bd_Tpept"/>
</dbReference>
<sequence>MNAPIRRLSFVVALLFASLLVSTTMIQFVFAKELNARPDNRRTLLSSYARERGQILVGDTAIAKSVPANNQYKWLRTYPGGAAYAHVTGYYSFYGAGGGLEQAENGLLSGSSDKLAFRRVSDLFTGRKTVGASLELTINAKVQQAAIEALDGRRGAAVAVNPTTGEILAMVSNPSYNPAPLAGHDLGKVDTAYKALNGNENKPLVNRAIGGDLYPPGSTFKIVTAAAALESGRFQPDSELPGPAELDLPQTTVGLPNIGNRACGPDDKTTFLHAMEISCNSAFGHLGLELGADALRDQAAKFGVGDQLSIPMRVTPSSVPAELNQPQLAQSAVGQYDVRVTPLQVAMFSAGVANRGTVMKPHLVKSVLSSDLSIIERAEPEELSQAVSPEVAAQLTEMMEAVVENGSGEPAQIDGVRVAGKTGTAETDRVQRAHAWFTGFAPANDPQIAVAVVVENGGDPDSEARGGGAVGGPIAKAMIEAGLQK</sequence>
<evidence type="ECO:0000259" key="2">
    <source>
        <dbReference type="Pfam" id="PF21922"/>
    </source>
</evidence>
<proteinExistence type="predicted"/>
<gene>
    <name evidence="3" type="ORF">N802_09935</name>
</gene>
<evidence type="ECO:0000259" key="1">
    <source>
        <dbReference type="Pfam" id="PF00905"/>
    </source>
</evidence>
<comment type="caution">
    <text evidence="3">The sequence shown here is derived from an EMBL/GenBank/DDBJ whole genome shotgun (WGS) entry which is preliminary data.</text>
</comment>
<keyword evidence="3" id="KW-0132">Cell division</keyword>
<dbReference type="RefSeq" id="WP_035919159.1">
    <property type="nucleotide sequence ID" value="NZ_AVPJ01000023.1"/>
</dbReference>
<feature type="domain" description="Penicillin-binding protein transpeptidase" evidence="1">
    <location>
        <begin position="155"/>
        <end position="479"/>
    </location>
</feature>
<organism evidence="3 4">
    <name type="scientific">Knoellia sinensis KCTC 19936</name>
    <dbReference type="NCBI Taxonomy" id="1385520"/>
    <lineage>
        <taxon>Bacteria</taxon>
        <taxon>Bacillati</taxon>
        <taxon>Actinomycetota</taxon>
        <taxon>Actinomycetes</taxon>
        <taxon>Micrococcales</taxon>
        <taxon>Intrasporangiaceae</taxon>
        <taxon>Knoellia</taxon>
    </lineage>
</organism>
<name>A0A0A0IY32_9MICO</name>
<keyword evidence="3" id="KW-0131">Cell cycle</keyword>
<dbReference type="eggNOG" id="COG0768">
    <property type="taxonomic scope" value="Bacteria"/>
</dbReference>
<feature type="domain" description="Penicillin binding protein A dimerisation" evidence="2">
    <location>
        <begin position="52"/>
        <end position="133"/>
    </location>
</feature>
<dbReference type="OrthoDB" id="9766847at2"/>
<dbReference type="InterPro" id="IPR012338">
    <property type="entry name" value="Beta-lactam/transpept-like"/>
</dbReference>
<dbReference type="Gene3D" id="3.40.710.10">
    <property type="entry name" value="DD-peptidase/beta-lactamase superfamily"/>
    <property type="match status" value="1"/>
</dbReference>
<dbReference type="PANTHER" id="PTHR30627:SF24">
    <property type="entry name" value="PENICILLIN-BINDING PROTEIN 4B"/>
    <property type="match status" value="1"/>
</dbReference>
<dbReference type="Gene3D" id="3.90.1310.10">
    <property type="entry name" value="Penicillin-binding protein 2a (Domain 2)"/>
    <property type="match status" value="1"/>
</dbReference>
<dbReference type="GO" id="GO:0071972">
    <property type="term" value="F:peptidoglycan L,D-transpeptidase activity"/>
    <property type="evidence" value="ECO:0007669"/>
    <property type="project" value="TreeGrafter"/>
</dbReference>
<dbReference type="GO" id="GO:0071555">
    <property type="term" value="P:cell wall organization"/>
    <property type="evidence" value="ECO:0007669"/>
    <property type="project" value="TreeGrafter"/>
</dbReference>